<dbReference type="PANTHER" id="PTHR46791:SF11">
    <property type="entry name" value="INTEGRASE CATALYTIC DOMAIN-CONTAINING PROTEIN"/>
    <property type="match status" value="1"/>
</dbReference>
<proteinExistence type="predicted"/>
<dbReference type="Proteomes" id="UP001469553">
    <property type="component" value="Unassembled WGS sequence"/>
</dbReference>
<gene>
    <name evidence="2" type="ORF">AMECASPLE_030355</name>
</gene>
<evidence type="ECO:0000259" key="1">
    <source>
        <dbReference type="Pfam" id="PF24764"/>
    </source>
</evidence>
<dbReference type="PANTHER" id="PTHR46791">
    <property type="entry name" value="EXPRESSED PROTEIN"/>
    <property type="match status" value="1"/>
</dbReference>
<dbReference type="EMBL" id="JAHRIP010050633">
    <property type="protein sequence ID" value="MEQ2300882.1"/>
    <property type="molecule type" value="Genomic_DNA"/>
</dbReference>
<dbReference type="Pfam" id="PF24764">
    <property type="entry name" value="rva_4"/>
    <property type="match status" value="1"/>
</dbReference>
<name>A0ABV0Z3W6_9TELE</name>
<protein>
    <recommendedName>
        <fullName evidence="1">Integrase core domain-containing protein</fullName>
    </recommendedName>
</protein>
<keyword evidence="3" id="KW-1185">Reference proteome</keyword>
<reference evidence="2 3" key="1">
    <citation type="submission" date="2021-06" db="EMBL/GenBank/DDBJ databases">
        <authorList>
            <person name="Palmer J.M."/>
        </authorList>
    </citation>
    <scope>NUCLEOTIDE SEQUENCE [LARGE SCALE GENOMIC DNA]</scope>
    <source>
        <strain evidence="2 3">AS_MEX2019</strain>
        <tissue evidence="2">Muscle</tissue>
    </source>
</reference>
<dbReference type="InterPro" id="IPR058913">
    <property type="entry name" value="Integrase_dom_put"/>
</dbReference>
<comment type="caution">
    <text evidence="2">The sequence shown here is derived from an EMBL/GenBank/DDBJ whole genome shotgun (WGS) entry which is preliminary data.</text>
</comment>
<accession>A0ABV0Z3W6</accession>
<evidence type="ECO:0000313" key="3">
    <source>
        <dbReference type="Proteomes" id="UP001469553"/>
    </source>
</evidence>
<feature type="domain" description="Integrase core" evidence="1">
    <location>
        <begin position="5"/>
        <end position="89"/>
    </location>
</feature>
<evidence type="ECO:0000313" key="2">
    <source>
        <dbReference type="EMBL" id="MEQ2300882.1"/>
    </source>
</evidence>
<organism evidence="2 3">
    <name type="scientific">Ameca splendens</name>
    <dbReference type="NCBI Taxonomy" id="208324"/>
    <lineage>
        <taxon>Eukaryota</taxon>
        <taxon>Metazoa</taxon>
        <taxon>Chordata</taxon>
        <taxon>Craniata</taxon>
        <taxon>Vertebrata</taxon>
        <taxon>Euteleostomi</taxon>
        <taxon>Actinopterygii</taxon>
        <taxon>Neopterygii</taxon>
        <taxon>Teleostei</taxon>
        <taxon>Neoteleostei</taxon>
        <taxon>Acanthomorphata</taxon>
        <taxon>Ovalentaria</taxon>
        <taxon>Atherinomorphae</taxon>
        <taxon>Cyprinodontiformes</taxon>
        <taxon>Goodeidae</taxon>
        <taxon>Ameca</taxon>
    </lineage>
</organism>
<sequence>MRLFHRVERLWHDIWMCVSSDYYETLHSLEEEKLLDPYDTIQMFCAQHVFLPRLQADLNVFKLGWDNHPLRTEQNLSPQQLWTAGLLQKLVVAPEQAEEIQDVDDDITVHEPDMTGIVVPSVECPLSGQNIDRLRATIDVTAPSQSSI</sequence>